<feature type="domain" description="Helix-turn-helix" evidence="2">
    <location>
        <begin position="32"/>
        <end position="81"/>
    </location>
</feature>
<organism evidence="3 4">
    <name type="scientific">Desulfofundulus thermosubterraneus DSM 16057</name>
    <dbReference type="NCBI Taxonomy" id="1121432"/>
    <lineage>
        <taxon>Bacteria</taxon>
        <taxon>Bacillati</taxon>
        <taxon>Bacillota</taxon>
        <taxon>Clostridia</taxon>
        <taxon>Eubacteriales</taxon>
        <taxon>Peptococcaceae</taxon>
        <taxon>Desulfofundulus</taxon>
    </lineage>
</organism>
<reference evidence="4" key="1">
    <citation type="submission" date="2016-11" db="EMBL/GenBank/DDBJ databases">
        <authorList>
            <person name="Varghese N."/>
            <person name="Submissions S."/>
        </authorList>
    </citation>
    <scope>NUCLEOTIDE SEQUENCE [LARGE SCALE GENOMIC DNA]</scope>
    <source>
        <strain evidence="4">DSM 16057</strain>
    </source>
</reference>
<evidence type="ECO:0000256" key="1">
    <source>
        <dbReference type="SAM" id="MobiDB-lite"/>
    </source>
</evidence>
<gene>
    <name evidence="3" type="ORF">SAMN02745219_03038</name>
</gene>
<feature type="region of interest" description="Disordered" evidence="1">
    <location>
        <begin position="1"/>
        <end position="20"/>
    </location>
</feature>
<dbReference type="Proteomes" id="UP000184529">
    <property type="component" value="Unassembled WGS sequence"/>
</dbReference>
<protein>
    <submittedName>
        <fullName evidence="3">Transcriptional regulator, AlpA family</fullName>
    </submittedName>
</protein>
<name>A0A1M6L3M0_9FIRM</name>
<evidence type="ECO:0000313" key="4">
    <source>
        <dbReference type="Proteomes" id="UP000184529"/>
    </source>
</evidence>
<dbReference type="InterPro" id="IPR010093">
    <property type="entry name" value="SinI_DNA-bd"/>
</dbReference>
<dbReference type="Pfam" id="PF12728">
    <property type="entry name" value="HTH_17"/>
    <property type="match status" value="1"/>
</dbReference>
<accession>A0A1M6L3M0</accession>
<dbReference type="OrthoDB" id="1684751at2"/>
<dbReference type="STRING" id="1121432.SAMN02745219_03038"/>
<evidence type="ECO:0000313" key="3">
    <source>
        <dbReference type="EMBL" id="SHJ65763.1"/>
    </source>
</evidence>
<proteinExistence type="predicted"/>
<dbReference type="RefSeq" id="WP_084062543.1">
    <property type="nucleotide sequence ID" value="NZ_FQZM01000047.1"/>
</dbReference>
<dbReference type="AlphaFoldDB" id="A0A1M6L3M0"/>
<dbReference type="EMBL" id="FQZM01000047">
    <property type="protein sequence ID" value="SHJ65763.1"/>
    <property type="molecule type" value="Genomic_DNA"/>
</dbReference>
<sequence length="87" mass="9901">MKTRLSVIKNTSSPFGEKAPPIPRDLTELPLFLTPPQIAQLLQISRSAAYALVKSKGFPAVKIGRSVRVYREAFIRWMQENTWEEAK</sequence>
<dbReference type="InterPro" id="IPR041657">
    <property type="entry name" value="HTH_17"/>
</dbReference>
<keyword evidence="4" id="KW-1185">Reference proteome</keyword>
<dbReference type="NCBIfam" id="TIGR01764">
    <property type="entry name" value="excise"/>
    <property type="match status" value="1"/>
</dbReference>
<dbReference type="GO" id="GO:0003677">
    <property type="term" value="F:DNA binding"/>
    <property type="evidence" value="ECO:0007669"/>
    <property type="project" value="InterPro"/>
</dbReference>
<evidence type="ECO:0000259" key="2">
    <source>
        <dbReference type="Pfam" id="PF12728"/>
    </source>
</evidence>